<comment type="caution">
    <text evidence="2">The sequence shown here is derived from an EMBL/GenBank/DDBJ whole genome shotgun (WGS) entry which is preliminary data.</text>
</comment>
<name>A0A8H5BGS4_9AGAR</name>
<dbReference type="AlphaFoldDB" id="A0A8H5BGS4"/>
<dbReference type="Proteomes" id="UP000541558">
    <property type="component" value="Unassembled WGS sequence"/>
</dbReference>
<feature type="compositionally biased region" description="Basic residues" evidence="1">
    <location>
        <begin position="119"/>
        <end position="133"/>
    </location>
</feature>
<proteinExistence type="predicted"/>
<dbReference type="EMBL" id="JAACJK010000167">
    <property type="protein sequence ID" value="KAF5323074.1"/>
    <property type="molecule type" value="Genomic_DNA"/>
</dbReference>
<feature type="region of interest" description="Disordered" evidence="1">
    <location>
        <begin position="96"/>
        <end position="133"/>
    </location>
</feature>
<evidence type="ECO:0000256" key="1">
    <source>
        <dbReference type="SAM" id="MobiDB-lite"/>
    </source>
</evidence>
<reference evidence="2 3" key="1">
    <citation type="journal article" date="2020" name="ISME J.">
        <title>Uncovering the hidden diversity of litter-decomposition mechanisms in mushroom-forming fungi.</title>
        <authorList>
            <person name="Floudas D."/>
            <person name="Bentzer J."/>
            <person name="Ahren D."/>
            <person name="Johansson T."/>
            <person name="Persson P."/>
            <person name="Tunlid A."/>
        </authorList>
    </citation>
    <scope>NUCLEOTIDE SEQUENCE [LARGE SCALE GENOMIC DNA]</scope>
    <source>
        <strain evidence="2 3">CBS 175.51</strain>
    </source>
</reference>
<evidence type="ECO:0000313" key="3">
    <source>
        <dbReference type="Proteomes" id="UP000541558"/>
    </source>
</evidence>
<feature type="compositionally biased region" description="Low complexity" evidence="1">
    <location>
        <begin position="103"/>
        <end position="118"/>
    </location>
</feature>
<keyword evidence="3" id="KW-1185">Reference proteome</keyword>
<dbReference type="OrthoDB" id="5598844at2759"/>
<organism evidence="2 3">
    <name type="scientific">Ephemerocybe angulata</name>
    <dbReference type="NCBI Taxonomy" id="980116"/>
    <lineage>
        <taxon>Eukaryota</taxon>
        <taxon>Fungi</taxon>
        <taxon>Dikarya</taxon>
        <taxon>Basidiomycota</taxon>
        <taxon>Agaricomycotina</taxon>
        <taxon>Agaricomycetes</taxon>
        <taxon>Agaricomycetidae</taxon>
        <taxon>Agaricales</taxon>
        <taxon>Agaricineae</taxon>
        <taxon>Psathyrellaceae</taxon>
        <taxon>Ephemerocybe</taxon>
    </lineage>
</organism>
<gene>
    <name evidence="2" type="ORF">D9611_009305</name>
</gene>
<evidence type="ECO:0000313" key="2">
    <source>
        <dbReference type="EMBL" id="KAF5323074.1"/>
    </source>
</evidence>
<accession>A0A8H5BGS4</accession>
<protein>
    <submittedName>
        <fullName evidence="2">Uncharacterized protein</fullName>
    </submittedName>
</protein>
<sequence>MWMMAARVREQDEEWAKWRREARKVPEPIEGLYMGHVPIAGVQPKAVEEGVSAVSYLGDEREEKRRKVVGFETEEEAKAGQPLGVYEAHSHLIHYRSDTQPMGTSSTSAGRFASAGARSRTHLSPKGSKKSAF</sequence>